<accession>A0A2N5S8L8</accession>
<feature type="compositionally biased region" description="Basic and acidic residues" evidence="1">
    <location>
        <begin position="592"/>
        <end position="611"/>
    </location>
</feature>
<feature type="region of interest" description="Disordered" evidence="1">
    <location>
        <begin position="546"/>
        <end position="637"/>
    </location>
</feature>
<sequence>MVLGPIIPTTDKDLSDKLKDTFGWCWPPYHVYSEGPSDSTQMCLPLPVIRYFRQLTPDKQQRLLKFKDDKKNARNVQDLEELYKRTWTIRWIFLETINRLYLHHPIDSSSAQFWDDDNLSELYWLRLMDLLTRKNNEGSDTSDLPGECEKKADYPIHINLTPCHPLQSDRPICTNRHVQVESIKHLLSSTGHHSRVWTIGFQDTTCNNNPKLHDICFKRKHPFPNIMISNHIDRLGHMWIEKSSDDGSETDDPIKKPYRILFQKTCSDHDLGLFLWPQFNFKKIGQAFFENQSDFLPDTPKIPVYQDNIIELCDQDRLILFATEYRSHRVFINLQIAIEFCWASEFDEDVSEPDPKHEGENCCKTREKNSMWIDNILQWPNPCQRYSHYVKAPSLYHKSDLNDQGYDMQDSRSGIAIIRSEEPECVKDETFCQPKDELDSMETNREGSSNECFLEPEKAKTHRDCGEDNAGLALNSTTNRLFEGTKQVDSSSTDQSGSGIFCHYDSTSSPLQVKFLADIHRDSQPVLQLDEALAVKPEKPQFISQLDPVLSDENREPQSVSQPKETVNPDKENHQKLKPNSRHVKENNSSPKESKKTSHKDGKKPAGSDKSVKRKSPRLIEMAHSNIPTTSSKRKRN</sequence>
<organism evidence="2 3">
    <name type="scientific">Puccinia coronata f. sp. avenae</name>
    <dbReference type="NCBI Taxonomy" id="200324"/>
    <lineage>
        <taxon>Eukaryota</taxon>
        <taxon>Fungi</taxon>
        <taxon>Dikarya</taxon>
        <taxon>Basidiomycota</taxon>
        <taxon>Pucciniomycotina</taxon>
        <taxon>Pucciniomycetes</taxon>
        <taxon>Pucciniales</taxon>
        <taxon>Pucciniaceae</taxon>
        <taxon>Puccinia</taxon>
    </lineage>
</organism>
<dbReference type="OrthoDB" id="2505225at2759"/>
<dbReference type="Proteomes" id="UP000235388">
    <property type="component" value="Unassembled WGS sequence"/>
</dbReference>
<proteinExistence type="predicted"/>
<name>A0A2N5S8L8_9BASI</name>
<comment type="caution">
    <text evidence="2">The sequence shown here is derived from an EMBL/GenBank/DDBJ whole genome shotgun (WGS) entry which is preliminary data.</text>
</comment>
<dbReference type="EMBL" id="PGCJ01001098">
    <property type="protein sequence ID" value="PLW09584.1"/>
    <property type="molecule type" value="Genomic_DNA"/>
</dbReference>
<evidence type="ECO:0000256" key="1">
    <source>
        <dbReference type="SAM" id="MobiDB-lite"/>
    </source>
</evidence>
<protein>
    <submittedName>
        <fullName evidence="2">Uncharacterized protein</fullName>
    </submittedName>
</protein>
<keyword evidence="3" id="KW-1185">Reference proteome</keyword>
<dbReference type="AlphaFoldDB" id="A0A2N5S8L8"/>
<gene>
    <name evidence="2" type="ORF">PCANC_23618</name>
</gene>
<evidence type="ECO:0000313" key="2">
    <source>
        <dbReference type="EMBL" id="PLW09584.1"/>
    </source>
</evidence>
<evidence type="ECO:0000313" key="3">
    <source>
        <dbReference type="Proteomes" id="UP000235388"/>
    </source>
</evidence>
<reference evidence="2 3" key="1">
    <citation type="submission" date="2017-11" db="EMBL/GenBank/DDBJ databases">
        <title>De novo assembly and phasing of dikaryotic genomes from two isolates of Puccinia coronata f. sp. avenae, the causal agent of oat crown rust.</title>
        <authorList>
            <person name="Miller M.E."/>
            <person name="Zhang Y."/>
            <person name="Omidvar V."/>
            <person name="Sperschneider J."/>
            <person name="Schwessinger B."/>
            <person name="Raley C."/>
            <person name="Palmer J.M."/>
            <person name="Garnica D."/>
            <person name="Upadhyaya N."/>
            <person name="Rathjen J."/>
            <person name="Taylor J.M."/>
            <person name="Park R.F."/>
            <person name="Dodds P.N."/>
            <person name="Hirsch C.D."/>
            <person name="Kianian S.F."/>
            <person name="Figueroa M."/>
        </authorList>
    </citation>
    <scope>NUCLEOTIDE SEQUENCE [LARGE SCALE GENOMIC DNA]</scope>
    <source>
        <strain evidence="2">12NC29</strain>
    </source>
</reference>